<reference evidence="5 6" key="1">
    <citation type="submission" date="2016-10" db="EMBL/GenBank/DDBJ databases">
        <title>Genome sequence of the basidiomycete white-rot fungus Trametes pubescens.</title>
        <authorList>
            <person name="Makela M.R."/>
            <person name="Granchi Z."/>
            <person name="Peng M."/>
            <person name="De Vries R.P."/>
            <person name="Grigoriev I."/>
            <person name="Riley R."/>
            <person name="Hilden K."/>
        </authorList>
    </citation>
    <scope>NUCLEOTIDE SEQUENCE [LARGE SCALE GENOMIC DNA]</scope>
    <source>
        <strain evidence="5 6">FBCC735</strain>
    </source>
</reference>
<dbReference type="GO" id="GO:0005730">
    <property type="term" value="C:nucleolus"/>
    <property type="evidence" value="ECO:0007669"/>
    <property type="project" value="TreeGrafter"/>
</dbReference>
<dbReference type="PANTHER" id="PTHR21008:SF1">
    <property type="entry name" value="25S RRNA (ADENINE(2142)-N(1))-METHYLTRANSFERASE"/>
    <property type="match status" value="1"/>
</dbReference>
<feature type="region of interest" description="Disordered" evidence="4">
    <location>
        <begin position="1"/>
        <end position="33"/>
    </location>
</feature>
<evidence type="ECO:0000256" key="2">
    <source>
        <dbReference type="ARBA" id="ARBA00022679"/>
    </source>
</evidence>
<dbReference type="Proteomes" id="UP000184267">
    <property type="component" value="Unassembled WGS sequence"/>
</dbReference>
<dbReference type="Pfam" id="PF11968">
    <property type="entry name" value="Bmt2"/>
    <property type="match status" value="1"/>
</dbReference>
<evidence type="ECO:0000313" key="5">
    <source>
        <dbReference type="EMBL" id="OJT14149.1"/>
    </source>
</evidence>
<dbReference type="EMBL" id="MNAD01000321">
    <property type="protein sequence ID" value="OJT14149.1"/>
    <property type="molecule type" value="Genomic_DNA"/>
</dbReference>
<accession>A0A1M2W2S7</accession>
<dbReference type="PANTHER" id="PTHR21008">
    <property type="entry name" value="S-ADENOSYLMETHIONINE SENSOR UPSTREAM OF MTORC1-RELATED"/>
    <property type="match status" value="1"/>
</dbReference>
<protein>
    <submittedName>
        <fullName evidence="5">25S rRNA adenine-N(1) methyltransferase</fullName>
    </submittedName>
</protein>
<evidence type="ECO:0000256" key="1">
    <source>
        <dbReference type="ARBA" id="ARBA00022603"/>
    </source>
</evidence>
<name>A0A1M2W2S7_TRAPU</name>
<dbReference type="OMA" id="CESWIAC"/>
<gene>
    <name evidence="5" type="ORF">TRAPUB_9260</name>
</gene>
<evidence type="ECO:0000256" key="4">
    <source>
        <dbReference type="SAM" id="MobiDB-lite"/>
    </source>
</evidence>
<keyword evidence="3" id="KW-0949">S-adenosyl-L-methionine</keyword>
<feature type="compositionally biased region" description="Basic residues" evidence="4">
    <location>
        <begin position="1"/>
        <end position="11"/>
    </location>
</feature>
<dbReference type="InterPro" id="IPR021867">
    <property type="entry name" value="Bmt2/SAMTOR"/>
</dbReference>
<evidence type="ECO:0000313" key="6">
    <source>
        <dbReference type="Proteomes" id="UP000184267"/>
    </source>
</evidence>
<keyword evidence="6" id="KW-1185">Reference proteome</keyword>
<dbReference type="STRING" id="154538.A0A1M2W2S7"/>
<comment type="caution">
    <text evidence="5">The sequence shown here is derived from an EMBL/GenBank/DDBJ whole genome shotgun (WGS) entry which is preliminary data.</text>
</comment>
<evidence type="ECO:0000256" key="3">
    <source>
        <dbReference type="ARBA" id="ARBA00022691"/>
    </source>
</evidence>
<dbReference type="GO" id="GO:0016433">
    <property type="term" value="F:rRNA (adenine) methyltransferase activity"/>
    <property type="evidence" value="ECO:0007669"/>
    <property type="project" value="TreeGrafter"/>
</dbReference>
<feature type="compositionally biased region" description="Low complexity" evidence="4">
    <location>
        <begin position="17"/>
        <end position="32"/>
    </location>
</feature>
<keyword evidence="2 5" id="KW-0808">Transferase</keyword>
<keyword evidence="1 5" id="KW-0489">Methyltransferase</keyword>
<organism evidence="5 6">
    <name type="scientific">Trametes pubescens</name>
    <name type="common">White-rot fungus</name>
    <dbReference type="NCBI Taxonomy" id="154538"/>
    <lineage>
        <taxon>Eukaryota</taxon>
        <taxon>Fungi</taxon>
        <taxon>Dikarya</taxon>
        <taxon>Basidiomycota</taxon>
        <taxon>Agaricomycotina</taxon>
        <taxon>Agaricomycetes</taxon>
        <taxon>Polyporales</taxon>
        <taxon>Polyporaceae</taxon>
        <taxon>Trametes</taxon>
    </lineage>
</organism>
<sequence>MPKARKNKRKTPVTAVGPSDRPSLPSGSSSRPQATRTIIRRFHVLIKKQTQLQNVIQMRSRNAAAAQTKLDCVEREIEELGGLEAYQRMSSIGQSSDRGGGSEIIFIAWLRELNVPSTTKEKNARLRQVLLEVGALKPDNYASCAAWVDVTPIDLHSRHPSIQEQDFLLMDPTEHRERWDAISLSLVLNFVPDAKDRG</sequence>
<dbReference type="AlphaFoldDB" id="A0A1M2W2S7"/>
<dbReference type="OrthoDB" id="5954793at2759"/>
<proteinExistence type="predicted"/>